<evidence type="ECO:0000313" key="2">
    <source>
        <dbReference type="Proteomes" id="UP000824540"/>
    </source>
</evidence>
<sequence>MRLPNEANLFTTPSDTYLLRTALHLYIYLQCSPLSEITLKLDFFAKRVHGYAFTIGSSTSTFFQLQSAVQRAGRSEGSVATAGRTPRRVTAEEHMALSWLSK</sequence>
<gene>
    <name evidence="1" type="ORF">JZ751_025447</name>
</gene>
<keyword evidence="2" id="KW-1185">Reference proteome</keyword>
<name>A0A8T2NEA9_9TELE</name>
<reference evidence="1" key="1">
    <citation type="thesis" date="2021" institute="BYU ScholarsArchive" country="Provo, UT, USA">
        <title>Applications of and Algorithms for Genome Assembly and Genomic Analyses with an Emphasis on Marine Teleosts.</title>
        <authorList>
            <person name="Pickett B.D."/>
        </authorList>
    </citation>
    <scope>NUCLEOTIDE SEQUENCE</scope>
    <source>
        <strain evidence="1">HI-2016</strain>
    </source>
</reference>
<dbReference type="AlphaFoldDB" id="A0A8T2NEA9"/>
<evidence type="ECO:0000313" key="1">
    <source>
        <dbReference type="EMBL" id="KAG9338609.1"/>
    </source>
</evidence>
<dbReference type="OrthoDB" id="10421937at2759"/>
<organism evidence="1 2">
    <name type="scientific">Albula glossodonta</name>
    <name type="common">roundjaw bonefish</name>
    <dbReference type="NCBI Taxonomy" id="121402"/>
    <lineage>
        <taxon>Eukaryota</taxon>
        <taxon>Metazoa</taxon>
        <taxon>Chordata</taxon>
        <taxon>Craniata</taxon>
        <taxon>Vertebrata</taxon>
        <taxon>Euteleostomi</taxon>
        <taxon>Actinopterygii</taxon>
        <taxon>Neopterygii</taxon>
        <taxon>Teleostei</taxon>
        <taxon>Albuliformes</taxon>
        <taxon>Albulidae</taxon>
        <taxon>Albula</taxon>
    </lineage>
</organism>
<proteinExistence type="predicted"/>
<comment type="caution">
    <text evidence="1">The sequence shown here is derived from an EMBL/GenBank/DDBJ whole genome shotgun (WGS) entry which is preliminary data.</text>
</comment>
<protein>
    <submittedName>
        <fullName evidence="1">Uncharacterized protein</fullName>
    </submittedName>
</protein>
<accession>A0A8T2NEA9</accession>
<dbReference type="EMBL" id="JAFBMS010000063">
    <property type="protein sequence ID" value="KAG9338609.1"/>
    <property type="molecule type" value="Genomic_DNA"/>
</dbReference>
<dbReference type="Proteomes" id="UP000824540">
    <property type="component" value="Unassembled WGS sequence"/>
</dbReference>